<dbReference type="NCBIfam" id="TIGR00225">
    <property type="entry name" value="prc"/>
    <property type="match status" value="1"/>
</dbReference>
<dbReference type="AlphaFoldDB" id="A0A229UWU9"/>
<keyword evidence="8" id="KW-1185">Reference proteome</keyword>
<dbReference type="Pfam" id="PF00595">
    <property type="entry name" value="PDZ"/>
    <property type="match status" value="1"/>
</dbReference>
<keyword evidence="3" id="KW-0378">Hydrolase</keyword>
<evidence type="ECO:0000259" key="6">
    <source>
        <dbReference type="PROSITE" id="PS50106"/>
    </source>
</evidence>
<reference evidence="7 8" key="1">
    <citation type="submission" date="2017-07" db="EMBL/GenBank/DDBJ databases">
        <title>Genome sequencing and assembly of Paenibacillus rigui.</title>
        <authorList>
            <person name="Mayilraj S."/>
        </authorList>
    </citation>
    <scope>NUCLEOTIDE SEQUENCE [LARGE SCALE GENOMIC DNA]</scope>
    <source>
        <strain evidence="7 8">JCM 16352</strain>
    </source>
</reference>
<dbReference type="RefSeq" id="WP_094013182.1">
    <property type="nucleotide sequence ID" value="NZ_NMQW01000002.1"/>
</dbReference>
<accession>A0A229UWU9</accession>
<dbReference type="Gene3D" id="3.30.750.44">
    <property type="match status" value="1"/>
</dbReference>
<evidence type="ECO:0000256" key="1">
    <source>
        <dbReference type="ARBA" id="ARBA00009179"/>
    </source>
</evidence>
<keyword evidence="4" id="KW-0720">Serine protease</keyword>
<dbReference type="InterPro" id="IPR029045">
    <property type="entry name" value="ClpP/crotonase-like_dom_sf"/>
</dbReference>
<dbReference type="SMART" id="SM00245">
    <property type="entry name" value="TSPc"/>
    <property type="match status" value="1"/>
</dbReference>
<dbReference type="InterPro" id="IPR005151">
    <property type="entry name" value="Tail-specific_protease"/>
</dbReference>
<dbReference type="GO" id="GO:0007165">
    <property type="term" value="P:signal transduction"/>
    <property type="evidence" value="ECO:0007669"/>
    <property type="project" value="TreeGrafter"/>
</dbReference>
<gene>
    <name evidence="7" type="ORF">CF651_02165</name>
</gene>
<dbReference type="GO" id="GO:0004175">
    <property type="term" value="F:endopeptidase activity"/>
    <property type="evidence" value="ECO:0007669"/>
    <property type="project" value="TreeGrafter"/>
</dbReference>
<dbReference type="GO" id="GO:0006508">
    <property type="term" value="P:proteolysis"/>
    <property type="evidence" value="ECO:0007669"/>
    <property type="project" value="UniProtKB-KW"/>
</dbReference>
<dbReference type="InterPro" id="IPR001478">
    <property type="entry name" value="PDZ"/>
</dbReference>
<protein>
    <submittedName>
        <fullName evidence="7">Carboxyl-terminal protease</fullName>
    </submittedName>
</protein>
<keyword evidence="5" id="KW-0732">Signal</keyword>
<evidence type="ECO:0000256" key="3">
    <source>
        <dbReference type="ARBA" id="ARBA00022801"/>
    </source>
</evidence>
<dbReference type="CDD" id="cd06782">
    <property type="entry name" value="cpPDZ_CPP-like"/>
    <property type="match status" value="1"/>
</dbReference>
<dbReference type="Proteomes" id="UP000215509">
    <property type="component" value="Unassembled WGS sequence"/>
</dbReference>
<dbReference type="InterPro" id="IPR036034">
    <property type="entry name" value="PDZ_sf"/>
</dbReference>
<organism evidence="7 8">
    <name type="scientific">Paenibacillus rigui</name>
    <dbReference type="NCBI Taxonomy" id="554312"/>
    <lineage>
        <taxon>Bacteria</taxon>
        <taxon>Bacillati</taxon>
        <taxon>Bacillota</taxon>
        <taxon>Bacilli</taxon>
        <taxon>Bacillales</taxon>
        <taxon>Paenibacillaceae</taxon>
        <taxon>Paenibacillus</taxon>
    </lineage>
</organism>
<dbReference type="SMART" id="SM00228">
    <property type="entry name" value="PDZ"/>
    <property type="match status" value="1"/>
</dbReference>
<dbReference type="Pfam" id="PF07833">
    <property type="entry name" value="Cu_amine_oxidN1"/>
    <property type="match status" value="1"/>
</dbReference>
<dbReference type="OrthoDB" id="9812068at2"/>
<feature type="domain" description="PDZ" evidence="6">
    <location>
        <begin position="92"/>
        <end position="155"/>
    </location>
</feature>
<dbReference type="CDD" id="cd07560">
    <property type="entry name" value="Peptidase_S41_CPP"/>
    <property type="match status" value="1"/>
</dbReference>
<comment type="caution">
    <text evidence="7">The sequence shown here is derived from an EMBL/GenBank/DDBJ whole genome shotgun (WGS) entry which is preliminary data.</text>
</comment>
<dbReference type="EMBL" id="NMQW01000002">
    <property type="protein sequence ID" value="OXM87932.1"/>
    <property type="molecule type" value="Genomic_DNA"/>
</dbReference>
<dbReference type="PANTHER" id="PTHR32060:SF30">
    <property type="entry name" value="CARBOXY-TERMINAL PROCESSING PROTEASE CTPA"/>
    <property type="match status" value="1"/>
</dbReference>
<dbReference type="Pfam" id="PF22694">
    <property type="entry name" value="CtpB_N-like"/>
    <property type="match status" value="1"/>
</dbReference>
<comment type="similarity">
    <text evidence="1">Belongs to the peptidase S41A family.</text>
</comment>
<name>A0A229UWU9_9BACL</name>
<dbReference type="SUPFAM" id="SSF50156">
    <property type="entry name" value="PDZ domain-like"/>
    <property type="match status" value="1"/>
</dbReference>
<evidence type="ECO:0000313" key="8">
    <source>
        <dbReference type="Proteomes" id="UP000215509"/>
    </source>
</evidence>
<evidence type="ECO:0000256" key="4">
    <source>
        <dbReference type="ARBA" id="ARBA00022825"/>
    </source>
</evidence>
<dbReference type="Gene3D" id="3.90.226.10">
    <property type="entry name" value="2-enoyl-CoA Hydratase, Chain A, domain 1"/>
    <property type="match status" value="1"/>
</dbReference>
<dbReference type="InterPro" id="IPR012854">
    <property type="entry name" value="Cu_amine_oxidase-like_N"/>
</dbReference>
<dbReference type="GO" id="GO:0008236">
    <property type="term" value="F:serine-type peptidase activity"/>
    <property type="evidence" value="ECO:0007669"/>
    <property type="project" value="UniProtKB-KW"/>
</dbReference>
<sequence length="485" mass="52385">MQTNGYRAIWRSTASVVLTLTLMFPSASAALAADANDATAARTKEVMELIEKNHVSAPTKQQLTGKSIEEMIETLHDPYTVYFTPEDLKRFESSLENNYVGIGVRISNEKEGLFVSEVFDNGPAQKAGMKPGDQITAVEGEPIAGLKIDEVTKKIMGPEGSKVSVTVKRLQDSLVLNMSRQTIQLPVVTHKKFDPGVGYIRVTGFSSEADEETAAQLAELKQQGINSLILDLRDNPGGLVDTAQNMAKLFVKEGILIHTKDKNNVDEPVKFSNGTTQPFPVYILVNENSASASEVLTGALQDYNAVTKVIGMNTYGKGSVQTLIPLTQGGALKVTIEEYLTPKLRKVNKVGLKPDIEVDGDVPQLVTALHETGIQKVSVALNKLGVTVNQIPVDDYFNVIKDNGQLYVPTRLVSALLGGGIAWNGETRSVEISAGGTTHTYQEGAGELLLQNGSSYINVGKFAESYPQLEWSDNGEQVVLTASKG</sequence>
<dbReference type="GO" id="GO:0030288">
    <property type="term" value="C:outer membrane-bounded periplasmic space"/>
    <property type="evidence" value="ECO:0007669"/>
    <property type="project" value="TreeGrafter"/>
</dbReference>
<dbReference type="InterPro" id="IPR004447">
    <property type="entry name" value="Peptidase_S41A"/>
</dbReference>
<dbReference type="PROSITE" id="PS50106">
    <property type="entry name" value="PDZ"/>
    <property type="match status" value="1"/>
</dbReference>
<proteinExistence type="inferred from homology"/>
<dbReference type="PANTHER" id="PTHR32060">
    <property type="entry name" value="TAIL-SPECIFIC PROTEASE"/>
    <property type="match status" value="1"/>
</dbReference>
<evidence type="ECO:0000256" key="5">
    <source>
        <dbReference type="SAM" id="SignalP"/>
    </source>
</evidence>
<dbReference type="Gene3D" id="2.30.42.10">
    <property type="match status" value="1"/>
</dbReference>
<keyword evidence="2 7" id="KW-0645">Protease</keyword>
<dbReference type="SUPFAM" id="SSF52096">
    <property type="entry name" value="ClpP/crotonase"/>
    <property type="match status" value="1"/>
</dbReference>
<dbReference type="Pfam" id="PF03572">
    <property type="entry name" value="Peptidase_S41"/>
    <property type="match status" value="1"/>
</dbReference>
<dbReference type="InterPro" id="IPR055210">
    <property type="entry name" value="CtpA/B_N"/>
</dbReference>
<feature type="signal peptide" evidence="5">
    <location>
        <begin position="1"/>
        <end position="29"/>
    </location>
</feature>
<evidence type="ECO:0000313" key="7">
    <source>
        <dbReference type="EMBL" id="OXM87932.1"/>
    </source>
</evidence>
<evidence type="ECO:0000256" key="2">
    <source>
        <dbReference type="ARBA" id="ARBA00022670"/>
    </source>
</evidence>
<feature type="chain" id="PRO_5039450851" evidence="5">
    <location>
        <begin position="30"/>
        <end position="485"/>
    </location>
</feature>